<dbReference type="InterPro" id="IPR002328">
    <property type="entry name" value="ADH_Zn_CS"/>
</dbReference>
<feature type="domain" description="Alcohol dehydrogenase-like N-terminal" evidence="6">
    <location>
        <begin position="68"/>
        <end position="199"/>
    </location>
</feature>
<proteinExistence type="predicted"/>
<dbReference type="HOGENOM" id="CLU_026673_11_3_1"/>
<evidence type="ECO:0000313" key="8">
    <source>
        <dbReference type="Proteomes" id="UP000007148"/>
    </source>
</evidence>
<dbReference type="SUPFAM" id="SSF51735">
    <property type="entry name" value="NAD(P)-binding Rossmann-fold domains"/>
    <property type="match status" value="1"/>
</dbReference>
<dbReference type="OrthoDB" id="3941538at2759"/>
<evidence type="ECO:0000256" key="2">
    <source>
        <dbReference type="ARBA" id="ARBA00022723"/>
    </source>
</evidence>
<dbReference type="PANTHER" id="PTHR42813">
    <property type="entry name" value="ZINC-TYPE ALCOHOL DEHYDROGENASE-LIKE"/>
    <property type="match status" value="1"/>
</dbReference>
<keyword evidence="8" id="KW-1185">Reference proteome</keyword>
<dbReference type="InterPro" id="IPR013154">
    <property type="entry name" value="ADH-like_N"/>
</dbReference>
<dbReference type="EMBL" id="CAFZ01000071">
    <property type="protein sequence ID" value="CCA70059.1"/>
    <property type="molecule type" value="Genomic_DNA"/>
</dbReference>
<dbReference type="GO" id="GO:0008270">
    <property type="term" value="F:zinc ion binding"/>
    <property type="evidence" value="ECO:0007669"/>
    <property type="project" value="InterPro"/>
</dbReference>
<feature type="region of interest" description="Disordered" evidence="5">
    <location>
        <begin position="17"/>
        <end position="42"/>
    </location>
</feature>
<comment type="cofactor">
    <cofactor evidence="1">
        <name>Zn(2+)</name>
        <dbReference type="ChEBI" id="CHEBI:29105"/>
    </cofactor>
</comment>
<dbReference type="PROSITE" id="PS00059">
    <property type="entry name" value="ADH_ZINC"/>
    <property type="match status" value="1"/>
</dbReference>
<dbReference type="Pfam" id="PF08240">
    <property type="entry name" value="ADH_N"/>
    <property type="match status" value="1"/>
</dbReference>
<evidence type="ECO:0000256" key="1">
    <source>
        <dbReference type="ARBA" id="ARBA00001947"/>
    </source>
</evidence>
<dbReference type="OMA" id="FMTPGDI"/>
<evidence type="ECO:0000256" key="5">
    <source>
        <dbReference type="SAM" id="MobiDB-lite"/>
    </source>
</evidence>
<name>G4TFI0_SERID</name>
<keyword evidence="2" id="KW-0479">Metal-binding</keyword>
<keyword evidence="3" id="KW-0862">Zinc</keyword>
<dbReference type="Gene3D" id="3.90.180.10">
    <property type="entry name" value="Medium-chain alcohol dehydrogenases, catalytic domain"/>
    <property type="match status" value="1"/>
</dbReference>
<sequence length="477" mass="52213">MMNAAANALENVLRKGDGQADVRTDVANPASNPEQYADPSREKMKALTWQGANRVQIVDSLKPKILNDNDVIVSVSGSTLCGSDLHLYHGAIMQMQKGDILGHEFCGKVESVGPGIRKVKPGDRVVASFSIACGDCYYCKQKLTTACERTNADELQNMLYGHRTVGILGYSHLTGGFAGGQAEYVRMPYGDFNLLKIPDDVPNEKALYLSDVLCTSYHCVVDTGVKKGDSVAIWGMGPIGLMAAFFCFQKGASRVIGIDQVGWRLEWAKKKLPKIETLDFSQLPKGSSVPTELRKMVDKGVDIALECAAGEYAKSIVHKAELALGMENDTSETINEMILSVKKFGSIGIIGVYTGYTNHFNIGAIMELGIRLIGNGQAPVHKYWEELLDQIRSGELDPTIMLSHRVDIQDLDKVYPIFDKRSEDAQVMKIFIQTRFSDPPAKGLRSSQDSEGLRCGLIICATSSKSAARSAQTQELW</sequence>
<accession>G4TFI0</accession>
<evidence type="ECO:0000259" key="6">
    <source>
        <dbReference type="Pfam" id="PF08240"/>
    </source>
</evidence>
<gene>
    <name evidence="7" type="ORF">PIIN_03999</name>
</gene>
<dbReference type="CDD" id="cd08283">
    <property type="entry name" value="FDH_like_1"/>
    <property type="match status" value="1"/>
</dbReference>
<evidence type="ECO:0000256" key="4">
    <source>
        <dbReference type="ARBA" id="ARBA00023002"/>
    </source>
</evidence>
<dbReference type="AlphaFoldDB" id="G4TFI0"/>
<dbReference type="STRING" id="1109443.G4TFI0"/>
<dbReference type="eggNOG" id="KOG0024">
    <property type="taxonomic scope" value="Eukaryota"/>
</dbReference>
<dbReference type="InterPro" id="IPR036291">
    <property type="entry name" value="NAD(P)-bd_dom_sf"/>
</dbReference>
<dbReference type="InterPro" id="IPR011032">
    <property type="entry name" value="GroES-like_sf"/>
</dbReference>
<evidence type="ECO:0000256" key="3">
    <source>
        <dbReference type="ARBA" id="ARBA00022833"/>
    </source>
</evidence>
<protein>
    <submittedName>
        <fullName evidence="7">Related to formaldehyde dehydrogenase</fullName>
    </submittedName>
</protein>
<dbReference type="InParanoid" id="G4TFI0"/>
<organism evidence="7 8">
    <name type="scientific">Serendipita indica (strain DSM 11827)</name>
    <name type="common">Root endophyte fungus</name>
    <name type="synonym">Piriformospora indica</name>
    <dbReference type="NCBI Taxonomy" id="1109443"/>
    <lineage>
        <taxon>Eukaryota</taxon>
        <taxon>Fungi</taxon>
        <taxon>Dikarya</taxon>
        <taxon>Basidiomycota</taxon>
        <taxon>Agaricomycotina</taxon>
        <taxon>Agaricomycetes</taxon>
        <taxon>Sebacinales</taxon>
        <taxon>Serendipitaceae</taxon>
        <taxon>Serendipita</taxon>
    </lineage>
</organism>
<dbReference type="Gene3D" id="3.40.50.720">
    <property type="entry name" value="NAD(P)-binding Rossmann-like Domain"/>
    <property type="match status" value="1"/>
</dbReference>
<dbReference type="PANTHER" id="PTHR42813:SF1">
    <property type="entry name" value="DEHYDROGENASE, PUTATIVE (AFU_ORTHOLOGUE AFUA_5G03930)-RELATED"/>
    <property type="match status" value="1"/>
</dbReference>
<keyword evidence="4" id="KW-0560">Oxidoreductase</keyword>
<dbReference type="Proteomes" id="UP000007148">
    <property type="component" value="Unassembled WGS sequence"/>
</dbReference>
<dbReference type="GO" id="GO:0016491">
    <property type="term" value="F:oxidoreductase activity"/>
    <property type="evidence" value="ECO:0007669"/>
    <property type="project" value="UniProtKB-KW"/>
</dbReference>
<dbReference type="SUPFAM" id="SSF50129">
    <property type="entry name" value="GroES-like"/>
    <property type="match status" value="1"/>
</dbReference>
<evidence type="ECO:0000313" key="7">
    <source>
        <dbReference type="EMBL" id="CCA70059.1"/>
    </source>
</evidence>
<reference evidence="7 8" key="1">
    <citation type="journal article" date="2011" name="PLoS Pathog.">
        <title>Endophytic Life Strategies Decoded by Genome and Transcriptome Analyses of the Mutualistic Root Symbiont Piriformospora indica.</title>
        <authorList>
            <person name="Zuccaro A."/>
            <person name="Lahrmann U."/>
            <person name="Guldener U."/>
            <person name="Langen G."/>
            <person name="Pfiffi S."/>
            <person name="Biedenkopf D."/>
            <person name="Wong P."/>
            <person name="Samans B."/>
            <person name="Grimm C."/>
            <person name="Basiewicz M."/>
            <person name="Murat C."/>
            <person name="Martin F."/>
            <person name="Kogel K.H."/>
        </authorList>
    </citation>
    <scope>NUCLEOTIDE SEQUENCE [LARGE SCALE GENOMIC DNA]</scope>
    <source>
        <strain evidence="7 8">DSM 11827</strain>
    </source>
</reference>
<comment type="caution">
    <text evidence="7">The sequence shown here is derived from an EMBL/GenBank/DDBJ whole genome shotgun (WGS) entry which is preliminary data.</text>
</comment>